<comment type="domain">
    <text evidence="4">The Q motif is unique to and characteristic of the DEAD box family of RNA helicases and controls ATP binding and hydrolysis.</text>
</comment>
<dbReference type="InterPro" id="IPR027417">
    <property type="entry name" value="P-loop_NTPase"/>
</dbReference>
<evidence type="ECO:0000259" key="5">
    <source>
        <dbReference type="PROSITE" id="PS51192"/>
    </source>
</evidence>
<dbReference type="Gene3D" id="3.40.50.300">
    <property type="entry name" value="P-loop containing nucleotide triphosphate hydrolases"/>
    <property type="match status" value="1"/>
</dbReference>
<dbReference type="PROSITE" id="PS51192">
    <property type="entry name" value="HELICASE_ATP_BIND_1"/>
    <property type="match status" value="1"/>
</dbReference>
<keyword evidence="4" id="KW-0347">Helicase</keyword>
<sequence>MHKDVIVQSPTGSGKTLAYLLSVFAILLKVKQIWLAKETAALILVPNRELALQIFDVANHFGEALNIRIRVLLGGKKSKYYAKKVADEGFSHGCNLSSLINLIYHCVISFCRSIFSVNVLIATPGRLEHLIVSDGNFKKSLKSLEILIVDEADRFTESVFKRRYCNVFTSSIFCFEESFF</sequence>
<keyword evidence="1 4" id="KW-0547">Nucleotide-binding</keyword>
<keyword evidence="2 4" id="KW-0378">Hydrolase</keyword>
<keyword evidence="4" id="KW-0694">RNA-binding</keyword>
<keyword evidence="7" id="KW-1185">Reference proteome</keyword>
<dbReference type="Pfam" id="PF00270">
    <property type="entry name" value="DEAD"/>
    <property type="match status" value="1"/>
</dbReference>
<dbReference type="STRING" id="318479.A0A3P7PED0"/>
<dbReference type="InterPro" id="IPR000629">
    <property type="entry name" value="RNA-helicase_DEAD-box_CS"/>
</dbReference>
<comment type="function">
    <text evidence="4">RNA helicase.</text>
</comment>
<dbReference type="GO" id="GO:0003724">
    <property type="term" value="F:RNA helicase activity"/>
    <property type="evidence" value="ECO:0007669"/>
    <property type="project" value="UniProtKB-EC"/>
</dbReference>
<dbReference type="Proteomes" id="UP000274756">
    <property type="component" value="Unassembled WGS sequence"/>
</dbReference>
<evidence type="ECO:0000256" key="4">
    <source>
        <dbReference type="RuleBase" id="RU365068"/>
    </source>
</evidence>
<evidence type="ECO:0000313" key="7">
    <source>
        <dbReference type="Proteomes" id="UP000274756"/>
    </source>
</evidence>
<evidence type="ECO:0000256" key="3">
    <source>
        <dbReference type="ARBA" id="ARBA00022840"/>
    </source>
</evidence>
<accession>A0A3P7PED0</accession>
<dbReference type="InterPro" id="IPR011545">
    <property type="entry name" value="DEAD/DEAH_box_helicase_dom"/>
</dbReference>
<dbReference type="PROSITE" id="PS00039">
    <property type="entry name" value="DEAD_ATP_HELICASE"/>
    <property type="match status" value="1"/>
</dbReference>
<reference evidence="6 7" key="1">
    <citation type="submission" date="2018-11" db="EMBL/GenBank/DDBJ databases">
        <authorList>
            <consortium name="Pathogen Informatics"/>
        </authorList>
    </citation>
    <scope>NUCLEOTIDE SEQUENCE [LARGE SCALE GENOMIC DNA]</scope>
</reference>
<comment type="similarity">
    <text evidence="4">Belongs to the DEAD box helicase family.</text>
</comment>
<dbReference type="EC" id="3.6.4.13" evidence="4"/>
<protein>
    <recommendedName>
        <fullName evidence="4">ATP-dependent RNA helicase</fullName>
        <ecNumber evidence="4">3.6.4.13</ecNumber>
    </recommendedName>
</protein>
<dbReference type="GO" id="GO:0005524">
    <property type="term" value="F:ATP binding"/>
    <property type="evidence" value="ECO:0007669"/>
    <property type="project" value="UniProtKB-UniRule"/>
</dbReference>
<dbReference type="SUPFAM" id="SSF52540">
    <property type="entry name" value="P-loop containing nucleoside triphosphate hydrolases"/>
    <property type="match status" value="1"/>
</dbReference>
<dbReference type="SMART" id="SM00487">
    <property type="entry name" value="DEXDc"/>
    <property type="match status" value="1"/>
</dbReference>
<organism evidence="6 7">
    <name type="scientific">Dracunculus medinensis</name>
    <name type="common">Guinea worm</name>
    <dbReference type="NCBI Taxonomy" id="318479"/>
    <lineage>
        <taxon>Eukaryota</taxon>
        <taxon>Metazoa</taxon>
        <taxon>Ecdysozoa</taxon>
        <taxon>Nematoda</taxon>
        <taxon>Chromadorea</taxon>
        <taxon>Rhabditida</taxon>
        <taxon>Spirurina</taxon>
        <taxon>Dracunculoidea</taxon>
        <taxon>Dracunculidae</taxon>
        <taxon>Dracunculus</taxon>
    </lineage>
</organism>
<evidence type="ECO:0000256" key="1">
    <source>
        <dbReference type="ARBA" id="ARBA00022741"/>
    </source>
</evidence>
<dbReference type="InterPro" id="IPR014001">
    <property type="entry name" value="Helicase_ATP-bd"/>
</dbReference>
<evidence type="ECO:0000313" key="6">
    <source>
        <dbReference type="EMBL" id="VDN54264.1"/>
    </source>
</evidence>
<dbReference type="EMBL" id="UYYG01000451">
    <property type="protein sequence ID" value="VDN54264.1"/>
    <property type="molecule type" value="Genomic_DNA"/>
</dbReference>
<gene>
    <name evidence="6" type="ORF">DME_LOCUS4237</name>
</gene>
<feature type="domain" description="Helicase ATP-binding" evidence="5">
    <location>
        <begin position="1"/>
        <end position="180"/>
    </location>
</feature>
<dbReference type="OrthoDB" id="7396459at2759"/>
<keyword evidence="3 4" id="KW-0067">ATP-binding</keyword>
<proteinExistence type="inferred from homology"/>
<evidence type="ECO:0000256" key="2">
    <source>
        <dbReference type="ARBA" id="ARBA00022801"/>
    </source>
</evidence>
<dbReference type="GO" id="GO:0016787">
    <property type="term" value="F:hydrolase activity"/>
    <property type="evidence" value="ECO:0007669"/>
    <property type="project" value="UniProtKB-KW"/>
</dbReference>
<dbReference type="GO" id="GO:0003723">
    <property type="term" value="F:RNA binding"/>
    <property type="evidence" value="ECO:0007669"/>
    <property type="project" value="UniProtKB-UniRule"/>
</dbReference>
<dbReference type="AlphaFoldDB" id="A0A3P7PED0"/>
<dbReference type="PANTHER" id="PTHR24031">
    <property type="entry name" value="RNA HELICASE"/>
    <property type="match status" value="1"/>
</dbReference>
<name>A0A3P7PED0_DRAME</name>
<comment type="catalytic activity">
    <reaction evidence="4">
        <text>ATP + H2O = ADP + phosphate + H(+)</text>
        <dbReference type="Rhea" id="RHEA:13065"/>
        <dbReference type="ChEBI" id="CHEBI:15377"/>
        <dbReference type="ChEBI" id="CHEBI:15378"/>
        <dbReference type="ChEBI" id="CHEBI:30616"/>
        <dbReference type="ChEBI" id="CHEBI:43474"/>
        <dbReference type="ChEBI" id="CHEBI:456216"/>
        <dbReference type="EC" id="3.6.4.13"/>
    </reaction>
</comment>